<keyword evidence="9" id="KW-0732">Signal</keyword>
<evidence type="ECO:0000256" key="5">
    <source>
        <dbReference type="ARBA" id="ARBA00022989"/>
    </source>
</evidence>
<accession>A0A6P8HD28</accession>
<evidence type="ECO:0000256" key="4">
    <source>
        <dbReference type="ARBA" id="ARBA00022982"/>
    </source>
</evidence>
<dbReference type="PANTHER" id="PTHR46902">
    <property type="entry name" value="DOMON DOMAIN-CONTAINING PROTEIN FRRS1L"/>
    <property type="match status" value="1"/>
</dbReference>
<dbReference type="InterPro" id="IPR006593">
    <property type="entry name" value="Cyt_b561/ferric_Rdtase_TM"/>
</dbReference>
<dbReference type="CDD" id="cd08760">
    <property type="entry name" value="Cyt_b561_FRRS1_like"/>
    <property type="match status" value="1"/>
</dbReference>
<reference evidence="13" key="1">
    <citation type="submission" date="2025-08" db="UniProtKB">
        <authorList>
            <consortium name="RefSeq"/>
        </authorList>
    </citation>
    <scope>IDENTIFICATION</scope>
</reference>
<dbReference type="SMART" id="SM00664">
    <property type="entry name" value="DoH"/>
    <property type="match status" value="2"/>
</dbReference>
<feature type="signal peptide" evidence="9">
    <location>
        <begin position="1"/>
        <end position="19"/>
    </location>
</feature>
<dbReference type="Proteomes" id="UP000515163">
    <property type="component" value="Unplaced"/>
</dbReference>
<name>A0A6P8HD28_ACTTE</name>
<feature type="transmembrane region" description="Helical" evidence="8">
    <location>
        <begin position="601"/>
        <end position="619"/>
    </location>
</feature>
<dbReference type="InParanoid" id="A0A6P8HD28"/>
<evidence type="ECO:0000256" key="6">
    <source>
        <dbReference type="ARBA" id="ARBA00023136"/>
    </source>
</evidence>
<evidence type="ECO:0000256" key="9">
    <source>
        <dbReference type="SAM" id="SignalP"/>
    </source>
</evidence>
<evidence type="ECO:0000259" key="11">
    <source>
        <dbReference type="PROSITE" id="PS50939"/>
    </source>
</evidence>
<dbReference type="RefSeq" id="XP_031552968.1">
    <property type="nucleotide sequence ID" value="XM_031697108.1"/>
</dbReference>
<dbReference type="GO" id="GO:1900449">
    <property type="term" value="P:regulation of glutamate receptor signaling pathway"/>
    <property type="evidence" value="ECO:0007669"/>
    <property type="project" value="InterPro"/>
</dbReference>
<feature type="transmembrane region" description="Helical" evidence="8">
    <location>
        <begin position="439"/>
        <end position="459"/>
    </location>
</feature>
<feature type="transmembrane region" description="Helical" evidence="8">
    <location>
        <begin position="412"/>
        <end position="433"/>
    </location>
</feature>
<feature type="domain" description="DOMON" evidence="10">
    <location>
        <begin position="46"/>
        <end position="155"/>
    </location>
</feature>
<feature type="transmembrane region" description="Helical" evidence="8">
    <location>
        <begin position="480"/>
        <end position="500"/>
    </location>
</feature>
<protein>
    <submittedName>
        <fullName evidence="13">Ferric-chelate reductase 1</fullName>
    </submittedName>
</protein>
<feature type="domain" description="DOMON" evidence="10">
    <location>
        <begin position="221"/>
        <end position="330"/>
    </location>
</feature>
<feature type="compositionally biased region" description="Basic and acidic residues" evidence="7">
    <location>
        <begin position="568"/>
        <end position="577"/>
    </location>
</feature>
<dbReference type="Pfam" id="PF03188">
    <property type="entry name" value="Cytochrom_B561"/>
    <property type="match status" value="1"/>
</dbReference>
<dbReference type="FunCoup" id="A0A6P8HD28">
    <property type="interactions" value="25"/>
</dbReference>
<keyword evidence="3 8" id="KW-0812">Transmembrane</keyword>
<keyword evidence="4" id="KW-0249">Electron transport</keyword>
<dbReference type="AlphaFoldDB" id="A0A6P8HD28"/>
<feature type="domain" description="Cytochrome b561" evidence="11">
    <location>
        <begin position="331"/>
        <end position="534"/>
    </location>
</feature>
<dbReference type="GO" id="GO:0099072">
    <property type="term" value="P:regulation of postsynaptic membrane neurotransmitter receptor levels"/>
    <property type="evidence" value="ECO:0007669"/>
    <property type="project" value="TreeGrafter"/>
</dbReference>
<comment type="subcellular location">
    <subcellularLocation>
        <location evidence="1">Membrane</location>
    </subcellularLocation>
</comment>
<evidence type="ECO:0000256" key="8">
    <source>
        <dbReference type="SAM" id="Phobius"/>
    </source>
</evidence>
<evidence type="ECO:0000256" key="2">
    <source>
        <dbReference type="ARBA" id="ARBA00022448"/>
    </source>
</evidence>
<dbReference type="KEGG" id="aten:116290120"/>
<feature type="compositionally biased region" description="Polar residues" evidence="7">
    <location>
        <begin position="556"/>
        <end position="567"/>
    </location>
</feature>
<evidence type="ECO:0000259" key="10">
    <source>
        <dbReference type="PROSITE" id="PS50836"/>
    </source>
</evidence>
<keyword evidence="6 8" id="KW-0472">Membrane</keyword>
<feature type="region of interest" description="Disordered" evidence="7">
    <location>
        <begin position="551"/>
        <end position="577"/>
    </location>
</feature>
<evidence type="ECO:0000256" key="1">
    <source>
        <dbReference type="ARBA" id="ARBA00004370"/>
    </source>
</evidence>
<dbReference type="PROSITE" id="PS50836">
    <property type="entry name" value="DOMON"/>
    <property type="match status" value="2"/>
</dbReference>
<evidence type="ECO:0000313" key="13">
    <source>
        <dbReference type="RefSeq" id="XP_031552968.1"/>
    </source>
</evidence>
<evidence type="ECO:0000313" key="12">
    <source>
        <dbReference type="Proteomes" id="UP000515163"/>
    </source>
</evidence>
<proteinExistence type="predicted"/>
<feature type="chain" id="PRO_5027916661" evidence="9">
    <location>
        <begin position="20"/>
        <end position="624"/>
    </location>
</feature>
<gene>
    <name evidence="13" type="primary">LOC116290120</name>
</gene>
<dbReference type="GeneID" id="116290120"/>
<dbReference type="InterPro" id="IPR042789">
    <property type="entry name" value="FRRS1L"/>
</dbReference>
<organism evidence="12 13">
    <name type="scientific">Actinia tenebrosa</name>
    <name type="common">Australian red waratah sea anemone</name>
    <dbReference type="NCBI Taxonomy" id="6105"/>
    <lineage>
        <taxon>Eukaryota</taxon>
        <taxon>Metazoa</taxon>
        <taxon>Cnidaria</taxon>
        <taxon>Anthozoa</taxon>
        <taxon>Hexacorallia</taxon>
        <taxon>Actiniaria</taxon>
        <taxon>Actiniidae</taxon>
        <taxon>Actinia</taxon>
    </lineage>
</organism>
<evidence type="ECO:0000256" key="7">
    <source>
        <dbReference type="SAM" id="MobiDB-lite"/>
    </source>
</evidence>
<keyword evidence="5 8" id="KW-1133">Transmembrane helix</keyword>
<dbReference type="OrthoDB" id="2419613at2759"/>
<dbReference type="SMART" id="SM00665">
    <property type="entry name" value="B561"/>
    <property type="match status" value="1"/>
</dbReference>
<dbReference type="InterPro" id="IPR005018">
    <property type="entry name" value="DOMON_domain"/>
</dbReference>
<feature type="transmembrane region" description="Helical" evidence="8">
    <location>
        <begin position="363"/>
        <end position="391"/>
    </location>
</feature>
<dbReference type="Gene3D" id="1.20.120.1770">
    <property type="match status" value="1"/>
</dbReference>
<keyword evidence="2" id="KW-0813">Transport</keyword>
<feature type="transmembrane region" description="Helical" evidence="8">
    <location>
        <begin position="506"/>
        <end position="528"/>
    </location>
</feature>
<dbReference type="PROSITE" id="PS50939">
    <property type="entry name" value="CYTOCHROME_B561"/>
    <property type="match status" value="1"/>
</dbReference>
<evidence type="ECO:0000256" key="3">
    <source>
        <dbReference type="ARBA" id="ARBA00022692"/>
    </source>
</evidence>
<keyword evidence="12" id="KW-1185">Reference proteome</keyword>
<dbReference type="CDD" id="cd09628">
    <property type="entry name" value="DOMON_SDR_2_like"/>
    <property type="match status" value="2"/>
</dbReference>
<dbReference type="GO" id="GO:0016020">
    <property type="term" value="C:membrane"/>
    <property type="evidence" value="ECO:0007669"/>
    <property type="project" value="UniProtKB-SubCell"/>
</dbReference>
<sequence length="624" mass="69568">MQFYFAFLLAFCLIGMASPLEVSKEGCPKSKGCFSFPESCTFSKDCKYLVTYVPDKDGVNFNMSAKYEYVALGFNKDPAMSGGDSVVCFKSSINHYSLFGHRKPDKTVPVPTGVKPIATVYEDGVIKCSFKRLKVPSLSMKYDLHDKLYLLFAGGKVQDGNITKHHWSDRSFRKYNVSLPFTVEDKDKVGSKVTVTVDKTGCPKTKGCVAFPESCKSSRDCDYLVTYKPDGDGVTFAMSAKSQYVALGFNRDPAMSGTDSVICYKGSIGHYSVHGHNKPKETRPTPKGVQPIAVVYSDGIIKCSFKRLKAPTEYMKYNLHDKLYLIFARGKVKDNDIEVHDWKDRSYRMVNVSLTLEVQGMDYVLLITHACLMFMAWIGFGVIGMFTARYMRQSWGEKRVLNDSLWFQIHRGCMLMAVLLTIISAIIIFVHVGGWSESAGWHAVIGIFIIAISIAQPCLAFFRPGPHAESRFMFTWAHRFLALCGLGLAVINCFLGVSMLDKLKTQGFAILSVFFVFFLLTVILYEVFLFRNKKPLLAPFTVNVDPQDNVGMEIPSPTSEDTAQTKEGSGDVDLHDNKPTPAAAAVEDATKTERAEVIRNVVYMFIIVLAFVCCLAFVIDIGTS</sequence>
<dbReference type="Pfam" id="PF03351">
    <property type="entry name" value="DOMON"/>
    <property type="match status" value="2"/>
</dbReference>
<dbReference type="PANTHER" id="PTHR46902:SF1">
    <property type="entry name" value="DOMON DOMAIN-CONTAINING PROTEIN FRRS1L"/>
    <property type="match status" value="1"/>
</dbReference>